<dbReference type="RefSeq" id="WP_146365574.1">
    <property type="nucleotide sequence ID" value="NZ_CP042261.1"/>
</dbReference>
<dbReference type="NCBIfam" id="TIGR02490">
    <property type="entry name" value="flgF"/>
    <property type="match status" value="1"/>
</dbReference>
<dbReference type="Pfam" id="PF06429">
    <property type="entry name" value="Flg_bbr_C"/>
    <property type="match status" value="1"/>
</dbReference>
<dbReference type="InterPro" id="IPR037925">
    <property type="entry name" value="FlgE/F/G-like"/>
</dbReference>
<dbReference type="InterPro" id="IPR001444">
    <property type="entry name" value="Flag_bb_rod_N"/>
</dbReference>
<dbReference type="AlphaFoldDB" id="A0A5B8IWU3"/>
<dbReference type="OrthoDB" id="9804559at2"/>
<dbReference type="InterPro" id="IPR010930">
    <property type="entry name" value="Flg_bb/hook_C_dom"/>
</dbReference>
<dbReference type="PANTHER" id="PTHR30435">
    <property type="entry name" value="FLAGELLAR PROTEIN"/>
    <property type="match status" value="1"/>
</dbReference>
<reference evidence="8 9" key="1">
    <citation type="submission" date="2019-07" db="EMBL/GenBank/DDBJ databases">
        <title>Litoreibacter alkalisoli sp. nov., isolated from saline-alkaline soil.</title>
        <authorList>
            <person name="Wang S."/>
            <person name="Xu L."/>
            <person name="Xing Y.-T."/>
            <person name="Sun J.-Q."/>
        </authorList>
    </citation>
    <scope>NUCLEOTIDE SEQUENCE [LARGE SCALE GENOMIC DNA]</scope>
    <source>
        <strain evidence="8 9">LN3S51</strain>
    </source>
</reference>
<organism evidence="8 9">
    <name type="scientific">Qingshengfaniella alkalisoli</name>
    <dbReference type="NCBI Taxonomy" id="2599296"/>
    <lineage>
        <taxon>Bacteria</taxon>
        <taxon>Pseudomonadati</taxon>
        <taxon>Pseudomonadota</taxon>
        <taxon>Alphaproteobacteria</taxon>
        <taxon>Rhodobacterales</taxon>
        <taxon>Paracoccaceae</taxon>
        <taxon>Qingshengfaniella</taxon>
    </lineage>
</organism>
<dbReference type="SUPFAM" id="SSF117143">
    <property type="entry name" value="Flagellar hook protein flgE"/>
    <property type="match status" value="1"/>
</dbReference>
<dbReference type="NCBIfam" id="TIGR03506">
    <property type="entry name" value="FlgEFG_subfam"/>
    <property type="match status" value="1"/>
</dbReference>
<keyword evidence="8" id="KW-0282">Flagellum</keyword>
<keyword evidence="9" id="KW-1185">Reference proteome</keyword>
<dbReference type="KEGG" id="lit:FPZ52_11325"/>
<comment type="subcellular location">
    <subcellularLocation>
        <location evidence="1 4">Bacterial flagellum basal body</location>
    </subcellularLocation>
</comment>
<dbReference type="GO" id="GO:0030694">
    <property type="term" value="C:bacterial-type flagellum basal body, rod"/>
    <property type="evidence" value="ECO:0007669"/>
    <property type="project" value="UniProtKB-UniRule"/>
</dbReference>
<gene>
    <name evidence="8" type="ORF">FPZ52_11325</name>
</gene>
<keyword evidence="8" id="KW-0966">Cell projection</keyword>
<dbReference type="Pfam" id="PF22692">
    <property type="entry name" value="LlgE_F_G_D1"/>
    <property type="match status" value="1"/>
</dbReference>
<evidence type="ECO:0000259" key="7">
    <source>
        <dbReference type="Pfam" id="PF22692"/>
    </source>
</evidence>
<evidence type="ECO:0000256" key="4">
    <source>
        <dbReference type="RuleBase" id="RU362116"/>
    </source>
</evidence>
<dbReference type="NCBIfam" id="NF009332">
    <property type="entry name" value="PRK12690.1"/>
    <property type="match status" value="1"/>
</dbReference>
<keyword evidence="8" id="KW-0969">Cilium</keyword>
<accession>A0A5B8IWU3</accession>
<evidence type="ECO:0000313" key="9">
    <source>
        <dbReference type="Proteomes" id="UP000318483"/>
    </source>
</evidence>
<dbReference type="PROSITE" id="PS00588">
    <property type="entry name" value="FLAGELLA_BB_ROD"/>
    <property type="match status" value="1"/>
</dbReference>
<feature type="domain" description="Flagellar basal-body/hook protein C-terminal" evidence="6">
    <location>
        <begin position="190"/>
        <end position="233"/>
    </location>
</feature>
<comment type="similarity">
    <text evidence="2 4">Belongs to the flagella basal body rod proteins family.</text>
</comment>
<dbReference type="Pfam" id="PF00460">
    <property type="entry name" value="Flg_bb_rod"/>
    <property type="match status" value="1"/>
</dbReference>
<dbReference type="InterPro" id="IPR012836">
    <property type="entry name" value="FlgF"/>
</dbReference>
<evidence type="ECO:0000259" key="5">
    <source>
        <dbReference type="Pfam" id="PF00460"/>
    </source>
</evidence>
<feature type="domain" description="Flagellar basal body rod protein N-terminal" evidence="5">
    <location>
        <begin position="9"/>
        <end position="35"/>
    </location>
</feature>
<evidence type="ECO:0000313" key="8">
    <source>
        <dbReference type="EMBL" id="QDY70154.1"/>
    </source>
</evidence>
<sequence>MDNAIYATLTRQAGLRREMQVIANNIANASTDGFQKEGLVFSEYVQRMDDSDLSLSMAHAEGRMIDRAQGQLTRTNGTFDLAIEGDGYFMVEAPNGPELTRAGHFTPNADGELIASDGARLLDIGGAPVFVPPDAMSVGVAADGTLSADGRAITQIGIYMPGDVNEMRRSAGVRFSVDGVVQPLEGARVVQGFIESSNVDPVTEVARMIEVQRAYEQSAKFISNEHDRILSAIDILGR</sequence>
<proteinExistence type="inferred from homology"/>
<dbReference type="InterPro" id="IPR019776">
    <property type="entry name" value="Flagellar_basal_body_rod_CS"/>
</dbReference>
<dbReference type="EMBL" id="CP042261">
    <property type="protein sequence ID" value="QDY70154.1"/>
    <property type="molecule type" value="Genomic_DNA"/>
</dbReference>
<dbReference type="GO" id="GO:0071978">
    <property type="term" value="P:bacterial-type flagellum-dependent swarming motility"/>
    <property type="evidence" value="ECO:0007669"/>
    <property type="project" value="TreeGrafter"/>
</dbReference>
<keyword evidence="3 4" id="KW-0975">Bacterial flagellum</keyword>
<name>A0A5B8IWU3_9RHOB</name>
<comment type="subunit">
    <text evidence="4">The basal body constitutes a major portion of the flagellar organelle and consists of five rings (E,L,P,S, and M) mounted on a central rod. The rod consists of about 26 subunits of FlgG in the distal portion, and FlgB, FlgC and FlgF are thought to build up the proximal portion of the rod with about 6 subunits each.</text>
</comment>
<dbReference type="InterPro" id="IPR053967">
    <property type="entry name" value="LlgE_F_G-like_D1"/>
</dbReference>
<protein>
    <recommendedName>
        <fullName evidence="4">Flagellar basal-body rod protein FlgF</fullName>
    </recommendedName>
</protein>
<dbReference type="InterPro" id="IPR020013">
    <property type="entry name" value="Flagellar_FlgE/F/G"/>
</dbReference>
<evidence type="ECO:0000256" key="1">
    <source>
        <dbReference type="ARBA" id="ARBA00004117"/>
    </source>
</evidence>
<feature type="domain" description="Flagellar hook protein FlgE/F/G-like D1" evidence="7">
    <location>
        <begin position="82"/>
        <end position="148"/>
    </location>
</feature>
<dbReference type="Proteomes" id="UP000318483">
    <property type="component" value="Chromosome"/>
</dbReference>
<evidence type="ECO:0000259" key="6">
    <source>
        <dbReference type="Pfam" id="PF06429"/>
    </source>
</evidence>
<evidence type="ECO:0000256" key="2">
    <source>
        <dbReference type="ARBA" id="ARBA00009677"/>
    </source>
</evidence>
<dbReference type="PANTHER" id="PTHR30435:SF19">
    <property type="entry name" value="FLAGELLAR BASAL-BODY ROD PROTEIN FLGG"/>
    <property type="match status" value="1"/>
</dbReference>
<evidence type="ECO:0000256" key="3">
    <source>
        <dbReference type="ARBA" id="ARBA00023143"/>
    </source>
</evidence>